<dbReference type="PANTHER" id="PTHR14136:SF17">
    <property type="entry name" value="BTB_POZ DOMAIN-CONTAINING PROTEIN KCTD9"/>
    <property type="match status" value="1"/>
</dbReference>
<dbReference type="PANTHER" id="PTHR14136">
    <property type="entry name" value="BTB_POZ DOMAIN-CONTAINING PROTEIN KCTD9"/>
    <property type="match status" value="1"/>
</dbReference>
<dbReference type="EMBL" id="JAUSRA010000001">
    <property type="protein sequence ID" value="MDP9792392.1"/>
    <property type="molecule type" value="Genomic_DNA"/>
</dbReference>
<proteinExistence type="predicted"/>
<dbReference type="Pfam" id="PF00805">
    <property type="entry name" value="Pentapeptide"/>
    <property type="match status" value="1"/>
</dbReference>
<dbReference type="Pfam" id="PF13599">
    <property type="entry name" value="Pentapeptide_4"/>
    <property type="match status" value="1"/>
</dbReference>
<dbReference type="InterPro" id="IPR051082">
    <property type="entry name" value="Pentapeptide-BTB/POZ_domain"/>
</dbReference>
<accession>A0ABT9MLU4</accession>
<evidence type="ECO:0000313" key="1">
    <source>
        <dbReference type="EMBL" id="MDP9792392.1"/>
    </source>
</evidence>
<dbReference type="Proteomes" id="UP001240984">
    <property type="component" value="Unassembled WGS sequence"/>
</dbReference>
<dbReference type="Gene3D" id="2.160.20.80">
    <property type="entry name" value="E3 ubiquitin-protein ligase SopA"/>
    <property type="match status" value="1"/>
</dbReference>
<evidence type="ECO:0000313" key="2">
    <source>
        <dbReference type="Proteomes" id="UP001240984"/>
    </source>
</evidence>
<comment type="caution">
    <text evidence="1">The sequence shown here is derived from an EMBL/GenBank/DDBJ whole genome shotgun (WGS) entry which is preliminary data.</text>
</comment>
<protein>
    <submittedName>
        <fullName evidence="1">Uncharacterized protein YjbI with pentapeptide repeats</fullName>
    </submittedName>
</protein>
<gene>
    <name evidence="1" type="ORF">J2S43_000904</name>
</gene>
<dbReference type="RefSeq" id="WP_306827284.1">
    <property type="nucleotide sequence ID" value="NZ_JAUSRA010000001.1"/>
</dbReference>
<reference evidence="1 2" key="1">
    <citation type="submission" date="2023-07" db="EMBL/GenBank/DDBJ databases">
        <title>Sequencing the genomes of 1000 actinobacteria strains.</title>
        <authorList>
            <person name="Klenk H.-P."/>
        </authorList>
    </citation>
    <scope>NUCLEOTIDE SEQUENCE [LARGE SCALE GENOMIC DNA]</scope>
    <source>
        <strain evidence="1 2">DSM 44710</strain>
    </source>
</reference>
<sequence>MTDKIDEYVNGVFAPYEGAKSVDELKHDLLADLHERFRELRAEGRDEATALTLTIDSIGDIEQTVREVSNLSRVLERQTVTRFDGTDSAGGDFAGVTTRNGRFDGSALRGADFAGADLTGSTFRGSDVAEANFDGANLTDVTMTASEFARSTFRRAILVRTDFSTSGLNDIVIADAALTDVKFRSTDVRRVVFERCTFTGVDFTYSDLRKMNFDGAALHSLKFDRAGLEGASFRGAILRDVSFRAWSRKYRNALRTVDFTGARMDKLTYAGLKGYGFEPAGVIVDQG</sequence>
<name>A0ABT9MLU4_9ACTN</name>
<dbReference type="SUPFAM" id="SSF141571">
    <property type="entry name" value="Pentapeptide repeat-like"/>
    <property type="match status" value="1"/>
</dbReference>
<organism evidence="1 2">
    <name type="scientific">Catenuloplanes nepalensis</name>
    <dbReference type="NCBI Taxonomy" id="587533"/>
    <lineage>
        <taxon>Bacteria</taxon>
        <taxon>Bacillati</taxon>
        <taxon>Actinomycetota</taxon>
        <taxon>Actinomycetes</taxon>
        <taxon>Micromonosporales</taxon>
        <taxon>Micromonosporaceae</taxon>
        <taxon>Catenuloplanes</taxon>
    </lineage>
</organism>
<dbReference type="InterPro" id="IPR001646">
    <property type="entry name" value="5peptide_repeat"/>
</dbReference>
<keyword evidence="2" id="KW-1185">Reference proteome</keyword>